<dbReference type="AlphaFoldDB" id="A0A9P7J0M9"/>
<reference evidence="3" key="1">
    <citation type="journal article" date="2020" name="New Phytol.">
        <title>Comparative genomics reveals dynamic genome evolution in host specialist ectomycorrhizal fungi.</title>
        <authorList>
            <person name="Lofgren L.A."/>
            <person name="Nguyen N.H."/>
            <person name="Vilgalys R."/>
            <person name="Ruytinx J."/>
            <person name="Liao H.L."/>
            <person name="Branco S."/>
            <person name="Kuo A."/>
            <person name="LaButti K."/>
            <person name="Lipzen A."/>
            <person name="Andreopoulos W."/>
            <person name="Pangilinan J."/>
            <person name="Riley R."/>
            <person name="Hundley H."/>
            <person name="Na H."/>
            <person name="Barry K."/>
            <person name="Grigoriev I.V."/>
            <person name="Stajich J.E."/>
            <person name="Kennedy P.G."/>
        </authorList>
    </citation>
    <scope>NUCLEOTIDE SEQUENCE</scope>
    <source>
        <strain evidence="3">S12</strain>
    </source>
</reference>
<dbReference type="RefSeq" id="XP_041163006.1">
    <property type="nucleotide sequence ID" value="XM_041309949.1"/>
</dbReference>
<gene>
    <name evidence="3" type="ORF">HD556DRAFT_226458</name>
</gene>
<dbReference type="Pfam" id="PF20151">
    <property type="entry name" value="DUF6533"/>
    <property type="match status" value="1"/>
</dbReference>
<dbReference type="InterPro" id="IPR045340">
    <property type="entry name" value="DUF6533"/>
</dbReference>
<keyword evidence="1" id="KW-0472">Membrane</keyword>
<dbReference type="GeneID" id="64603713"/>
<comment type="caution">
    <text evidence="3">The sequence shown here is derived from an EMBL/GenBank/DDBJ whole genome shotgun (WGS) entry which is preliminary data.</text>
</comment>
<organism evidence="3 4">
    <name type="scientific">Suillus plorans</name>
    <dbReference type="NCBI Taxonomy" id="116603"/>
    <lineage>
        <taxon>Eukaryota</taxon>
        <taxon>Fungi</taxon>
        <taxon>Dikarya</taxon>
        <taxon>Basidiomycota</taxon>
        <taxon>Agaricomycotina</taxon>
        <taxon>Agaricomycetes</taxon>
        <taxon>Agaricomycetidae</taxon>
        <taxon>Boletales</taxon>
        <taxon>Suillineae</taxon>
        <taxon>Suillaceae</taxon>
        <taxon>Suillus</taxon>
    </lineage>
</organism>
<proteinExistence type="predicted"/>
<evidence type="ECO:0000313" key="3">
    <source>
        <dbReference type="EMBL" id="KAG1798195.1"/>
    </source>
</evidence>
<dbReference type="EMBL" id="JABBWE010000014">
    <property type="protein sequence ID" value="KAG1798195.1"/>
    <property type="molecule type" value="Genomic_DNA"/>
</dbReference>
<evidence type="ECO:0000313" key="4">
    <source>
        <dbReference type="Proteomes" id="UP000719766"/>
    </source>
</evidence>
<accession>A0A9P7J0M9</accession>
<name>A0A9P7J0M9_9AGAM</name>
<feature type="domain" description="DUF6533" evidence="2">
    <location>
        <begin position="110"/>
        <end position="137"/>
    </location>
</feature>
<feature type="transmembrane region" description="Helical" evidence="1">
    <location>
        <begin position="40"/>
        <end position="58"/>
    </location>
</feature>
<protein>
    <recommendedName>
        <fullName evidence="2">DUF6533 domain-containing protein</fullName>
    </recommendedName>
</protein>
<dbReference type="OrthoDB" id="2692685at2759"/>
<evidence type="ECO:0000256" key="1">
    <source>
        <dbReference type="SAM" id="Phobius"/>
    </source>
</evidence>
<keyword evidence="1" id="KW-1133">Transmembrane helix</keyword>
<keyword evidence="1" id="KW-0812">Transmembrane</keyword>
<sequence>MPVSGPHAPVAAVAFSRCPKFLYKEYKNSKHYRSSTTLQVSAHIYIISILMIPSLYLISHWMVVYIYSANVIVILIYQEVIHTQFSTNMTTVPDDPALWPTINANRIFSYFTVAAFVVVTYDWALTLGQEVELIWVSGVWCQRNTRKYI</sequence>
<evidence type="ECO:0000259" key="2">
    <source>
        <dbReference type="Pfam" id="PF20151"/>
    </source>
</evidence>
<feature type="transmembrane region" description="Helical" evidence="1">
    <location>
        <begin position="65"/>
        <end position="87"/>
    </location>
</feature>
<keyword evidence="4" id="KW-1185">Reference proteome</keyword>
<dbReference type="Proteomes" id="UP000719766">
    <property type="component" value="Unassembled WGS sequence"/>
</dbReference>
<feature type="transmembrane region" description="Helical" evidence="1">
    <location>
        <begin position="107"/>
        <end position="125"/>
    </location>
</feature>